<dbReference type="PANTHER" id="PTHR38926">
    <property type="entry name" value="F-BOX DOMAIN CONTAINING PROTEIN, EXPRESSED"/>
    <property type="match status" value="1"/>
</dbReference>
<evidence type="ECO:0000313" key="2">
    <source>
        <dbReference type="EMBL" id="KAF6763397.1"/>
    </source>
</evidence>
<dbReference type="Pfam" id="PF12937">
    <property type="entry name" value="F-box-like"/>
    <property type="match status" value="1"/>
</dbReference>
<feature type="domain" description="F-box" evidence="1">
    <location>
        <begin position="63"/>
        <end position="112"/>
    </location>
</feature>
<comment type="caution">
    <text evidence="2">The sequence shown here is derived from an EMBL/GenBank/DDBJ whole genome shotgun (WGS) entry which is preliminary data.</text>
</comment>
<evidence type="ECO:0000259" key="1">
    <source>
        <dbReference type="Pfam" id="PF12937"/>
    </source>
</evidence>
<dbReference type="EMBL" id="JACGCI010000006">
    <property type="protein sequence ID" value="KAF6763397.1"/>
    <property type="molecule type" value="Genomic_DNA"/>
</dbReference>
<dbReference type="InterPro" id="IPR001810">
    <property type="entry name" value="F-box_dom"/>
</dbReference>
<dbReference type="InterPro" id="IPR032675">
    <property type="entry name" value="LRR_dom_sf"/>
</dbReference>
<accession>A0A8H6MGA6</accession>
<dbReference type="Proteomes" id="UP000521943">
    <property type="component" value="Unassembled WGS sequence"/>
</dbReference>
<evidence type="ECO:0000313" key="3">
    <source>
        <dbReference type="Proteomes" id="UP000521943"/>
    </source>
</evidence>
<name>A0A8H6MGA6_9AGAR</name>
<reference evidence="2 3" key="1">
    <citation type="submission" date="2020-07" db="EMBL/GenBank/DDBJ databases">
        <title>Comparative genomics of pyrophilous fungi reveals a link between fire events and developmental genes.</title>
        <authorList>
            <consortium name="DOE Joint Genome Institute"/>
            <person name="Steindorff A.S."/>
            <person name="Carver A."/>
            <person name="Calhoun S."/>
            <person name="Stillman K."/>
            <person name="Liu H."/>
            <person name="Lipzen A."/>
            <person name="Pangilinan J."/>
            <person name="Labutti K."/>
            <person name="Bruns T.D."/>
            <person name="Grigoriev I.V."/>
        </authorList>
    </citation>
    <scope>NUCLEOTIDE SEQUENCE [LARGE SCALE GENOMIC DNA]</scope>
    <source>
        <strain evidence="2 3">CBS 144469</strain>
    </source>
</reference>
<organism evidence="2 3">
    <name type="scientific">Ephemerocybe angulata</name>
    <dbReference type="NCBI Taxonomy" id="980116"/>
    <lineage>
        <taxon>Eukaryota</taxon>
        <taxon>Fungi</taxon>
        <taxon>Dikarya</taxon>
        <taxon>Basidiomycota</taxon>
        <taxon>Agaricomycotina</taxon>
        <taxon>Agaricomycetes</taxon>
        <taxon>Agaricomycetidae</taxon>
        <taxon>Agaricales</taxon>
        <taxon>Agaricineae</taxon>
        <taxon>Psathyrellaceae</taxon>
        <taxon>Ephemerocybe</taxon>
    </lineage>
</organism>
<dbReference type="PANTHER" id="PTHR38926:SF72">
    <property type="entry name" value="IM:7136021-RELATED"/>
    <property type="match status" value="1"/>
</dbReference>
<proteinExistence type="predicted"/>
<dbReference type="OrthoDB" id="3365698at2759"/>
<keyword evidence="3" id="KW-1185">Reference proteome</keyword>
<gene>
    <name evidence="2" type="ORF">DFP72DRAFT_530294</name>
</gene>
<dbReference type="Gene3D" id="3.80.10.10">
    <property type="entry name" value="Ribonuclease Inhibitor"/>
    <property type="match status" value="1"/>
</dbReference>
<dbReference type="AlphaFoldDB" id="A0A8H6MGA6"/>
<protein>
    <recommendedName>
        <fullName evidence="1">F-box domain-containing protein</fullName>
    </recommendedName>
</protein>
<sequence length="528" mass="59375">MNQSQITQYFANNAAPNPVEMASIREEIEHRLKAIQEHQDAIQVLQSELQAFRAASSPMRRFPPEILGEIFEFSLSDLPKYELDRKLVEICSVCKPWRSAAFSTLHLWRSVAIDPWRPHTVRFDKVSTWLRRSGGLSKWLALSGPECDGGPCPMNDPSLATLLAEGPLLHHLTLLCPSICCFRNLIGLVEPLNPAGSRPWDSLQSLKLEIKEWAATDESLEKATLLTLPPVKNLSLYLPTAQALGDTAVMAGNIAYPEAPSFTSLTTLELICDWPVRWISQVLNSCINVETLTLDFALGTVLYDALTPTETPSLLPKVRVLRLRRLIAEFDDADILQDLITPVLEELDISFENEARDICPNTMDSMYEYPSMDILLEGIESFLRKSKCTDTFRRFRLHSLYISSDTLMYVLGTLPPLTHLTLDDVDFPSKMFKDLEDMIVDPACPQFLPHLEHFELLFLPSHFDFEKVYSYLIARHGAIGNKLKKFVMTTSLAEDPAVPRQTDKGCIALRERGLEVSVGVSKNGALTS</sequence>